<protein>
    <submittedName>
        <fullName evidence="1">Uncharacterized protein</fullName>
    </submittedName>
</protein>
<dbReference type="Proteomes" id="UP000553776">
    <property type="component" value="Unassembled WGS sequence"/>
</dbReference>
<organism evidence="1 2">
    <name type="scientific">Cohnella xylanilytica</name>
    <dbReference type="NCBI Taxonomy" id="557555"/>
    <lineage>
        <taxon>Bacteria</taxon>
        <taxon>Bacillati</taxon>
        <taxon>Bacillota</taxon>
        <taxon>Bacilli</taxon>
        <taxon>Bacillales</taxon>
        <taxon>Paenibacillaceae</taxon>
        <taxon>Cohnella</taxon>
    </lineage>
</organism>
<sequence>MKELFRNRNFTKMFLATIASQFGTIVGNRAFAFYLLDRYSSHPGYASLAELMYRCRLSWSSGSSA</sequence>
<evidence type="ECO:0000313" key="1">
    <source>
        <dbReference type="EMBL" id="MBB6689966.1"/>
    </source>
</evidence>
<comment type="caution">
    <text evidence="1">The sequence shown here is derived from an EMBL/GenBank/DDBJ whole genome shotgun (WGS) entry which is preliminary data.</text>
</comment>
<name>A0A841TNR0_9BACL</name>
<dbReference type="RefSeq" id="WP_185133988.1">
    <property type="nucleotide sequence ID" value="NZ_BORM01000012.1"/>
</dbReference>
<keyword evidence="2" id="KW-1185">Reference proteome</keyword>
<accession>A0A841TNR0</accession>
<evidence type="ECO:0000313" key="2">
    <source>
        <dbReference type="Proteomes" id="UP000553776"/>
    </source>
</evidence>
<reference evidence="1 2" key="1">
    <citation type="submission" date="2020-08" db="EMBL/GenBank/DDBJ databases">
        <title>Cohnella phylogeny.</title>
        <authorList>
            <person name="Dunlap C."/>
        </authorList>
    </citation>
    <scope>NUCLEOTIDE SEQUENCE [LARGE SCALE GENOMIC DNA]</scope>
    <source>
        <strain evidence="1 2">DSM 25239</strain>
    </source>
</reference>
<dbReference type="EMBL" id="JACJVR010000002">
    <property type="protein sequence ID" value="MBB6689966.1"/>
    <property type="molecule type" value="Genomic_DNA"/>
</dbReference>
<dbReference type="AlphaFoldDB" id="A0A841TNR0"/>
<proteinExistence type="predicted"/>
<gene>
    <name evidence="1" type="ORF">H7B90_00985</name>
</gene>